<dbReference type="GO" id="GO:0005794">
    <property type="term" value="C:Golgi apparatus"/>
    <property type="evidence" value="ECO:0007669"/>
    <property type="project" value="TreeGrafter"/>
</dbReference>
<evidence type="ECO:0000313" key="2">
    <source>
        <dbReference type="EMBL" id="OCL12755.1"/>
    </source>
</evidence>
<dbReference type="PANTHER" id="PTHR21581">
    <property type="entry name" value="D-ALANYL-D-ALANINE CARBOXYPEPTIDASE"/>
    <property type="match status" value="1"/>
</dbReference>
<protein>
    <recommendedName>
        <fullName evidence="4">Tetratricopeptide repeat protein 15</fullName>
    </recommendedName>
</protein>
<dbReference type="PANTHER" id="PTHR21581:SF6">
    <property type="entry name" value="TRAFFICKING PROTEIN PARTICLE COMPLEX SUBUNIT 12"/>
    <property type="match status" value="1"/>
</dbReference>
<sequence length="470" mass="51161">MNASSINPQNKARSHGRVASGDERRRVAVPRRSTKGPLNNDIDDPLAEHRAPAAITTSNLPRRPLSPTPSVTTITSTITSPLSPDSNTPTLSDLPTKDFSYLLDPSIYHALPSNTVPAPFLTSPAAPSLADPLPSLLQTGHYRLAAISAARSLATTTAPTDAATVFTLLHTRLACLCLLNEHALAAQEAKRLGDLSSAFYRHPLTNAHVVPWPLRMLVVRLAALGYGEWRKGVMGYYELAREAREAVAKADSEDEKRVWRARLRECGVRVANVLVEMGELEGAGRHLETLTAAGEGVSDVDGVKEVLVMEALVWLRVGDVRAAQRCIAALSAGSKRAEGEDENEDEGKGEDKKDKAEATLNALVKIADGDYQAAVQAWTELHFVYRDDAMITQNLAVCLLYMGKISEARKLLIDLTAVSPPFHALMFNLCTLYELCTEKSRERKVALAERIAAKEPSEVGWEMAAVDFKL</sequence>
<dbReference type="EMBL" id="KV748834">
    <property type="protein sequence ID" value="OCL12755.1"/>
    <property type="molecule type" value="Genomic_DNA"/>
</dbReference>
<accession>A0A8E2JWZ3</accession>
<evidence type="ECO:0000256" key="1">
    <source>
        <dbReference type="SAM" id="MobiDB-lite"/>
    </source>
</evidence>
<feature type="compositionally biased region" description="Polar residues" evidence="1">
    <location>
        <begin position="1"/>
        <end position="11"/>
    </location>
</feature>
<gene>
    <name evidence="2" type="ORF">AOQ84DRAFT_429740</name>
</gene>
<evidence type="ECO:0000313" key="3">
    <source>
        <dbReference type="Proteomes" id="UP000250140"/>
    </source>
</evidence>
<dbReference type="OrthoDB" id="428342at2759"/>
<dbReference type="GO" id="GO:0030008">
    <property type="term" value="C:TRAPP complex"/>
    <property type="evidence" value="ECO:0007669"/>
    <property type="project" value="TreeGrafter"/>
</dbReference>
<proteinExistence type="predicted"/>
<dbReference type="Proteomes" id="UP000250140">
    <property type="component" value="Unassembled WGS sequence"/>
</dbReference>
<dbReference type="AlphaFoldDB" id="A0A8E2JWZ3"/>
<feature type="region of interest" description="Disordered" evidence="1">
    <location>
        <begin position="1"/>
        <end position="90"/>
    </location>
</feature>
<dbReference type="InterPro" id="IPR011990">
    <property type="entry name" value="TPR-like_helical_dom_sf"/>
</dbReference>
<dbReference type="SUPFAM" id="SSF48452">
    <property type="entry name" value="TPR-like"/>
    <property type="match status" value="1"/>
</dbReference>
<feature type="compositionally biased region" description="Low complexity" evidence="1">
    <location>
        <begin position="68"/>
        <end position="84"/>
    </location>
</feature>
<reference evidence="2 3" key="1">
    <citation type="journal article" date="2016" name="Nat. Commun.">
        <title>Ectomycorrhizal ecology is imprinted in the genome of the dominant symbiotic fungus Cenococcum geophilum.</title>
        <authorList>
            <consortium name="DOE Joint Genome Institute"/>
            <person name="Peter M."/>
            <person name="Kohler A."/>
            <person name="Ohm R.A."/>
            <person name="Kuo A."/>
            <person name="Krutzmann J."/>
            <person name="Morin E."/>
            <person name="Arend M."/>
            <person name="Barry K.W."/>
            <person name="Binder M."/>
            <person name="Choi C."/>
            <person name="Clum A."/>
            <person name="Copeland A."/>
            <person name="Grisel N."/>
            <person name="Haridas S."/>
            <person name="Kipfer T."/>
            <person name="LaButti K."/>
            <person name="Lindquist E."/>
            <person name="Lipzen A."/>
            <person name="Maire R."/>
            <person name="Meier B."/>
            <person name="Mihaltcheva S."/>
            <person name="Molinier V."/>
            <person name="Murat C."/>
            <person name="Poggeler S."/>
            <person name="Quandt C.A."/>
            <person name="Sperisen C."/>
            <person name="Tritt A."/>
            <person name="Tisserant E."/>
            <person name="Crous P.W."/>
            <person name="Henrissat B."/>
            <person name="Nehls U."/>
            <person name="Egli S."/>
            <person name="Spatafora J.W."/>
            <person name="Grigoriev I.V."/>
            <person name="Martin F.M."/>
        </authorList>
    </citation>
    <scope>NUCLEOTIDE SEQUENCE [LARGE SCALE GENOMIC DNA]</scope>
    <source>
        <strain evidence="2 3">CBS 207.34</strain>
    </source>
</reference>
<dbReference type="Gene3D" id="1.25.40.10">
    <property type="entry name" value="Tetratricopeptide repeat domain"/>
    <property type="match status" value="1"/>
</dbReference>
<keyword evidence="3" id="KW-1185">Reference proteome</keyword>
<name>A0A8E2JWZ3_9PEZI</name>
<evidence type="ECO:0008006" key="4">
    <source>
        <dbReference type="Google" id="ProtNLM"/>
    </source>
</evidence>
<organism evidence="2 3">
    <name type="scientific">Glonium stellatum</name>
    <dbReference type="NCBI Taxonomy" id="574774"/>
    <lineage>
        <taxon>Eukaryota</taxon>
        <taxon>Fungi</taxon>
        <taxon>Dikarya</taxon>
        <taxon>Ascomycota</taxon>
        <taxon>Pezizomycotina</taxon>
        <taxon>Dothideomycetes</taxon>
        <taxon>Pleosporomycetidae</taxon>
        <taxon>Gloniales</taxon>
        <taxon>Gloniaceae</taxon>
        <taxon>Glonium</taxon>
    </lineage>
</organism>